<evidence type="ECO:0008006" key="5">
    <source>
        <dbReference type="Google" id="ProtNLM"/>
    </source>
</evidence>
<evidence type="ECO:0000256" key="1">
    <source>
        <dbReference type="ARBA" id="ARBA00022737"/>
    </source>
</evidence>
<evidence type="ECO:0000313" key="3">
    <source>
        <dbReference type="EMBL" id="KAL3811867.1"/>
    </source>
</evidence>
<dbReference type="InterPro" id="IPR051222">
    <property type="entry name" value="PPR/CCM1_RNA-binding"/>
</dbReference>
<dbReference type="Proteomes" id="UP001530377">
    <property type="component" value="Unassembled WGS sequence"/>
</dbReference>
<organism evidence="3 4">
    <name type="scientific">Cyclostephanos tholiformis</name>
    <dbReference type="NCBI Taxonomy" id="382380"/>
    <lineage>
        <taxon>Eukaryota</taxon>
        <taxon>Sar</taxon>
        <taxon>Stramenopiles</taxon>
        <taxon>Ochrophyta</taxon>
        <taxon>Bacillariophyta</taxon>
        <taxon>Coscinodiscophyceae</taxon>
        <taxon>Thalassiosirophycidae</taxon>
        <taxon>Stephanodiscales</taxon>
        <taxon>Stephanodiscaceae</taxon>
        <taxon>Cyclostephanos</taxon>
    </lineage>
</organism>
<reference evidence="3 4" key="1">
    <citation type="submission" date="2024-10" db="EMBL/GenBank/DDBJ databases">
        <title>Updated reference genomes for cyclostephanoid diatoms.</title>
        <authorList>
            <person name="Roberts W.R."/>
            <person name="Alverson A.J."/>
        </authorList>
    </citation>
    <scope>NUCLEOTIDE SEQUENCE [LARGE SCALE GENOMIC DNA]</scope>
    <source>
        <strain evidence="3 4">AJA228-03</strain>
    </source>
</reference>
<dbReference type="Gene3D" id="1.25.40.10">
    <property type="entry name" value="Tetratricopeptide repeat domain"/>
    <property type="match status" value="2"/>
</dbReference>
<dbReference type="EMBL" id="JALLPB020000229">
    <property type="protein sequence ID" value="KAL3811867.1"/>
    <property type="molecule type" value="Genomic_DNA"/>
</dbReference>
<keyword evidence="1" id="KW-0677">Repeat</keyword>
<name>A0ABD3RHP9_9STRA</name>
<protein>
    <recommendedName>
        <fullName evidence="5">Pentacotripeptide-repeat region of PRORP domain-containing protein</fullName>
    </recommendedName>
</protein>
<comment type="caution">
    <text evidence="3">The sequence shown here is derived from an EMBL/GenBank/DDBJ whole genome shotgun (WGS) entry which is preliminary data.</text>
</comment>
<proteinExistence type="predicted"/>
<gene>
    <name evidence="3" type="ORF">ACHAXA_005533</name>
</gene>
<feature type="compositionally biased region" description="Basic and acidic residues" evidence="2">
    <location>
        <begin position="26"/>
        <end position="44"/>
    </location>
</feature>
<feature type="compositionally biased region" description="Low complexity" evidence="2">
    <location>
        <begin position="1"/>
        <end position="25"/>
    </location>
</feature>
<keyword evidence="4" id="KW-1185">Reference proteome</keyword>
<dbReference type="PANTHER" id="PTHR47942:SF63">
    <property type="entry name" value="PENTATRICOPEPTIDE REPEAT-CONTAINING PROTEIN"/>
    <property type="match status" value="1"/>
</dbReference>
<dbReference type="AlphaFoldDB" id="A0ABD3RHP9"/>
<accession>A0ABD3RHP9</accession>
<dbReference type="InterPro" id="IPR011990">
    <property type="entry name" value="TPR-like_helical_dom_sf"/>
</dbReference>
<evidence type="ECO:0000313" key="4">
    <source>
        <dbReference type="Proteomes" id="UP001530377"/>
    </source>
</evidence>
<feature type="region of interest" description="Disordered" evidence="2">
    <location>
        <begin position="1"/>
        <end position="59"/>
    </location>
</feature>
<sequence>MSSPPSASSVTTVPMTKTTTDATATDESKIESHPPSRRGWEDWRASSSSSGGGGNHPTSGEYYHDDYGIAGTYDDYDDEGYGVEMRDWSADKGEIMRRLSSDVTNILGGTLSSSSNGRDARAVLSLMEELDAFSSSVTSDMHDMSDFRRRNKHYPPGAFLSDITRQVAECAEGLLDHLLRHRHHGDDDVGGMTSSSMSLTTPEAEVRAYKLAMAAWSRAYHHQSGDRCEGVLEKYGERFGGDMNHVPTLDAYKTVLSAHLMSCSSMTTTTTTSDDASNGGLSSISPGEKALDLLYLLSSVHAAGDMFLRPDVELYCLTVAVIRNSLLDWQLNRRFRSSRSLEERLATGALDALERMETSLLEETTGTSHKNTDDSHRLSLKQWHLAIGAYADGLAIAAGIPVENGNKIANELLRKLERLVTDNSSNIVLSVDRERTKNGDIDVQKLLEEIQRNLEVAYTSALSSGLRLSKDAGYFADFNGVLNNAMSSDEIFQRIRNRAQKSPLEQQFLFPLPTPENYRALVMCWCECVRKRYSNSESNQQMSNLAELPHLKAASLLRQLEVQLSGKPTEGSIYANVIWAWGQVINWPAIYKDQNDYFFAVDAVDVILKRAMSQYANDIVYFRSNDTVTKMYNIVFRLHSKIFKGADKVVKRSLKLLDEMEYWYKQSAHALARPDEFTFALILKTISNSGSQSSASSADAVIQKMNNFGLRPREKHYLGLIRAYSRVGQMDVSDPMKVESVLQQVKEIYNQNKSVKPNTAMYSACISAYGGSREYNSTSKVMELFEELRALYEKTNDIAFRPDSMLYGAVIDAISKTKSFNSASLHQAIKILEKMEHDHDNGETETGPNRYAYTNLLRAISQTWMEDGTTLAEELIQRMESRSIRLNDESIRPDTQAYTTLIQTFSNSRQLFAVERAQKWFQHMDEQYKNGNSGCKPNKVTCTALINCWRRSERPEAGEQAEQIISMMEKRYEEGDYGMKPDAFVYASAIDAWARSNSPGKASRAWSIYQRMKIKYSKGNMESKPNNVIMTSIVKACGYTQGGREDKHKALRVLLECMGELKSTNIISPTPLTYRSLLNATRALVDDDARRRPISATIFETCCRNGQLDRTVLKALEKTQPDLYAKLPGDIPPMWMRNVIKEYQG</sequence>
<evidence type="ECO:0000256" key="2">
    <source>
        <dbReference type="SAM" id="MobiDB-lite"/>
    </source>
</evidence>
<dbReference type="PANTHER" id="PTHR47942">
    <property type="entry name" value="TETRATRICOPEPTIDE REPEAT (TPR)-LIKE SUPERFAMILY PROTEIN-RELATED"/>
    <property type="match status" value="1"/>
</dbReference>